<feature type="transmembrane region" description="Helical" evidence="6">
    <location>
        <begin position="320"/>
        <end position="339"/>
    </location>
</feature>
<dbReference type="PROSITE" id="PS50850">
    <property type="entry name" value="MFS"/>
    <property type="match status" value="1"/>
</dbReference>
<evidence type="ECO:0000256" key="5">
    <source>
        <dbReference type="ARBA" id="ARBA00023136"/>
    </source>
</evidence>
<feature type="transmembrane region" description="Helical" evidence="6">
    <location>
        <begin position="411"/>
        <end position="430"/>
    </location>
</feature>
<evidence type="ECO:0000256" key="3">
    <source>
        <dbReference type="ARBA" id="ARBA00022692"/>
    </source>
</evidence>
<evidence type="ECO:0000313" key="9">
    <source>
        <dbReference type="Proteomes" id="UP000077875"/>
    </source>
</evidence>
<feature type="transmembrane region" description="Helical" evidence="6">
    <location>
        <begin position="119"/>
        <end position="140"/>
    </location>
</feature>
<dbReference type="Pfam" id="PF07690">
    <property type="entry name" value="MFS_1"/>
    <property type="match status" value="1"/>
</dbReference>
<dbReference type="PANTHER" id="PTHR43791">
    <property type="entry name" value="PERMEASE-RELATED"/>
    <property type="match status" value="1"/>
</dbReference>
<feature type="transmembrane region" description="Helical" evidence="6">
    <location>
        <begin position="61"/>
        <end position="81"/>
    </location>
</feature>
<evidence type="ECO:0000256" key="6">
    <source>
        <dbReference type="SAM" id="Phobius"/>
    </source>
</evidence>
<proteinExistence type="predicted"/>
<feature type="transmembrane region" description="Helical" evidence="6">
    <location>
        <begin position="254"/>
        <end position="275"/>
    </location>
</feature>
<evidence type="ECO:0000313" key="8">
    <source>
        <dbReference type="EMBL" id="ANF56449.1"/>
    </source>
</evidence>
<feature type="transmembrane region" description="Helical" evidence="6">
    <location>
        <begin position="377"/>
        <end position="399"/>
    </location>
</feature>
<protein>
    <submittedName>
        <fullName evidence="8">MFS transporter permease</fullName>
    </submittedName>
</protein>
<evidence type="ECO:0000256" key="1">
    <source>
        <dbReference type="ARBA" id="ARBA00004141"/>
    </source>
</evidence>
<keyword evidence="4 6" id="KW-1133">Transmembrane helix</keyword>
<dbReference type="InterPro" id="IPR020846">
    <property type="entry name" value="MFS_dom"/>
</dbReference>
<dbReference type="InterPro" id="IPR036259">
    <property type="entry name" value="MFS_trans_sf"/>
</dbReference>
<dbReference type="InterPro" id="IPR011701">
    <property type="entry name" value="MFS"/>
</dbReference>
<evidence type="ECO:0000256" key="4">
    <source>
        <dbReference type="ARBA" id="ARBA00022989"/>
    </source>
</evidence>
<evidence type="ECO:0000256" key="2">
    <source>
        <dbReference type="ARBA" id="ARBA00022448"/>
    </source>
</evidence>
<feature type="transmembrane region" description="Helical" evidence="6">
    <location>
        <begin position="189"/>
        <end position="209"/>
    </location>
</feature>
<dbReference type="AlphaFoldDB" id="A0A172YB33"/>
<dbReference type="GO" id="GO:0022857">
    <property type="term" value="F:transmembrane transporter activity"/>
    <property type="evidence" value="ECO:0007669"/>
    <property type="project" value="InterPro"/>
</dbReference>
<dbReference type="FunFam" id="1.20.1250.20:FF:000018">
    <property type="entry name" value="MFS transporter permease"/>
    <property type="match status" value="1"/>
</dbReference>
<gene>
    <name evidence="8" type="ORF">A5892_02350</name>
</gene>
<keyword evidence="2" id="KW-0813">Transport</keyword>
<dbReference type="SUPFAM" id="SSF103473">
    <property type="entry name" value="MFS general substrate transporter"/>
    <property type="match status" value="1"/>
</dbReference>
<dbReference type="KEGG" id="haa:A5892_02350"/>
<dbReference type="GO" id="GO:0005886">
    <property type="term" value="C:plasma membrane"/>
    <property type="evidence" value="ECO:0007669"/>
    <property type="project" value="TreeGrafter"/>
</dbReference>
<name>A0A172YB33_9GAMM</name>
<keyword evidence="3 6" id="KW-0812">Transmembrane</keyword>
<organism evidence="8 9">
    <name type="scientific">Halotalea alkalilenta</name>
    <dbReference type="NCBI Taxonomy" id="376489"/>
    <lineage>
        <taxon>Bacteria</taxon>
        <taxon>Pseudomonadati</taxon>
        <taxon>Pseudomonadota</taxon>
        <taxon>Gammaproteobacteria</taxon>
        <taxon>Oceanospirillales</taxon>
        <taxon>Halomonadaceae</taxon>
        <taxon>Halotalea</taxon>
    </lineage>
</organism>
<dbReference type="CDD" id="cd17319">
    <property type="entry name" value="MFS_ExuT_GudP_like"/>
    <property type="match status" value="1"/>
</dbReference>
<feature type="transmembrane region" description="Helical" evidence="6">
    <location>
        <begin position="345"/>
        <end position="365"/>
    </location>
</feature>
<dbReference type="Proteomes" id="UP000077875">
    <property type="component" value="Chromosome"/>
</dbReference>
<dbReference type="Gene3D" id="1.20.1250.20">
    <property type="entry name" value="MFS general substrate transporter like domains"/>
    <property type="match status" value="2"/>
</dbReference>
<accession>A0A172YB33</accession>
<sequence length="437" mass="48217">MSHATLDGRTQPASVQEQSLYRRVAWRLVPFLCLCYLMSYLDRINVGFARLTMESDLGFSASIYGFGAGLFFVGYILFEVPSNLILARVGARLWIARIMVTWGIISGMTMLVTEPWHFYTLRFLLGFAEAGFLPGVLYYLTCWFPSYRRGKVMALFIIGLPLSSVIGGPLSGGIMHFFDGSYGLAGWQWLFLLEALPTVVLGVVTLFWLPNGISDARWLDAEQKALLQRRLKDDNDELGEGKHSFKDAFLSLRVWLLGGIDFSILLSAYALGFWLPSFIRDTGVSDTFHIGVLTAIPSIAGVLGMLAIGFSSDHFRERRWHIIVPFIIGAFSMFASTFFTHQLVATVALFSLASLAIFGAIPVFFSLPGTFLKGTAAATGFALAISVANIAGLISNSLMGLMLDLTGSARFAIWFFAACLLLSCLIVLWLPPKLVNR</sequence>
<dbReference type="STRING" id="376489.A5892_02350"/>
<dbReference type="PANTHER" id="PTHR43791:SF36">
    <property type="entry name" value="TRANSPORTER, PUTATIVE (AFU_ORTHOLOGUE AFUA_6G08340)-RELATED"/>
    <property type="match status" value="1"/>
</dbReference>
<dbReference type="EMBL" id="CP015243">
    <property type="protein sequence ID" value="ANF56449.1"/>
    <property type="molecule type" value="Genomic_DNA"/>
</dbReference>
<keyword evidence="9" id="KW-1185">Reference proteome</keyword>
<dbReference type="RefSeq" id="WP_064121429.1">
    <property type="nucleotide sequence ID" value="NZ_CP015243.1"/>
</dbReference>
<feature type="transmembrane region" description="Helical" evidence="6">
    <location>
        <begin position="24"/>
        <end position="41"/>
    </location>
</feature>
<evidence type="ECO:0000259" key="7">
    <source>
        <dbReference type="PROSITE" id="PS50850"/>
    </source>
</evidence>
<feature type="transmembrane region" description="Helical" evidence="6">
    <location>
        <begin position="93"/>
        <end position="113"/>
    </location>
</feature>
<reference evidence="8 9" key="1">
    <citation type="submission" date="2016-04" db="EMBL/GenBank/DDBJ databases">
        <title>Complete Genome Sequence of Halotalea alkalilenta IHB B 13600.</title>
        <authorList>
            <person name="Swarnkar M.K."/>
            <person name="Sharma A."/>
            <person name="Kaushal K."/>
            <person name="Soni R."/>
            <person name="Rana S."/>
            <person name="Singh A.K."/>
            <person name="Gulati A."/>
        </authorList>
    </citation>
    <scope>NUCLEOTIDE SEQUENCE [LARGE SCALE GENOMIC DNA]</scope>
    <source>
        <strain evidence="8 9">IHB B 13600</strain>
    </source>
</reference>
<feature type="transmembrane region" description="Helical" evidence="6">
    <location>
        <begin position="287"/>
        <end position="308"/>
    </location>
</feature>
<feature type="transmembrane region" description="Helical" evidence="6">
    <location>
        <begin position="152"/>
        <end position="177"/>
    </location>
</feature>
<comment type="subcellular location">
    <subcellularLocation>
        <location evidence="1">Membrane</location>
        <topology evidence="1">Multi-pass membrane protein</topology>
    </subcellularLocation>
</comment>
<keyword evidence="5 6" id="KW-0472">Membrane</keyword>
<feature type="domain" description="Major facilitator superfamily (MFS) profile" evidence="7">
    <location>
        <begin position="28"/>
        <end position="435"/>
    </location>
</feature>